<gene>
    <name evidence="9" type="ORF">AX774_g6551</name>
</gene>
<keyword evidence="10" id="KW-1185">Reference proteome</keyword>
<dbReference type="SUPFAM" id="SSF57667">
    <property type="entry name" value="beta-beta-alpha zinc fingers"/>
    <property type="match status" value="1"/>
</dbReference>
<keyword evidence="2" id="KW-0479">Metal-binding</keyword>
<comment type="caution">
    <text evidence="9">The sequence shown here is derived from an EMBL/GenBank/DDBJ whole genome shotgun (WGS) entry which is preliminary data.</text>
</comment>
<dbReference type="SMART" id="SM00355">
    <property type="entry name" value="ZnF_C2H2"/>
    <property type="match status" value="2"/>
</dbReference>
<dbReference type="PROSITE" id="PS50157">
    <property type="entry name" value="ZINC_FINGER_C2H2_2"/>
    <property type="match status" value="2"/>
</dbReference>
<feature type="domain" description="C2H2-type" evidence="8">
    <location>
        <begin position="448"/>
        <end position="475"/>
    </location>
</feature>
<evidence type="ECO:0000256" key="2">
    <source>
        <dbReference type="ARBA" id="ARBA00022723"/>
    </source>
</evidence>
<dbReference type="GO" id="GO:0005634">
    <property type="term" value="C:nucleus"/>
    <property type="evidence" value="ECO:0007669"/>
    <property type="project" value="UniProtKB-SubCell"/>
</dbReference>
<dbReference type="GO" id="GO:0008270">
    <property type="term" value="F:zinc ion binding"/>
    <property type="evidence" value="ECO:0007669"/>
    <property type="project" value="UniProtKB-KW"/>
</dbReference>
<protein>
    <submittedName>
        <fullName evidence="9">Transcriptional regulator CRZ1</fullName>
    </submittedName>
</protein>
<feature type="domain" description="C2H2-type" evidence="8">
    <location>
        <begin position="480"/>
        <end position="502"/>
    </location>
</feature>
<organism evidence="9 10">
    <name type="scientific">Zancudomyces culisetae</name>
    <name type="common">Gut fungus</name>
    <name type="synonym">Smittium culisetae</name>
    <dbReference type="NCBI Taxonomy" id="1213189"/>
    <lineage>
        <taxon>Eukaryota</taxon>
        <taxon>Fungi</taxon>
        <taxon>Fungi incertae sedis</taxon>
        <taxon>Zoopagomycota</taxon>
        <taxon>Kickxellomycotina</taxon>
        <taxon>Harpellomycetes</taxon>
        <taxon>Harpellales</taxon>
        <taxon>Legeriomycetaceae</taxon>
        <taxon>Zancudomyces</taxon>
    </lineage>
</organism>
<evidence type="ECO:0000313" key="9">
    <source>
        <dbReference type="EMBL" id="OMH80024.1"/>
    </source>
</evidence>
<dbReference type="GO" id="GO:0000981">
    <property type="term" value="F:DNA-binding transcription factor activity, RNA polymerase II-specific"/>
    <property type="evidence" value="ECO:0007669"/>
    <property type="project" value="TreeGrafter"/>
</dbReference>
<dbReference type="InterPro" id="IPR013087">
    <property type="entry name" value="Znf_C2H2_type"/>
</dbReference>
<dbReference type="Pfam" id="PF00096">
    <property type="entry name" value="zf-C2H2"/>
    <property type="match status" value="2"/>
</dbReference>
<sequence length="502" mass="55534">MFSLPKAPERGYYLHENARKEGIKFGFENGLGGCCAGQLGFAVTPLKKHGQVGCDQQEAAPRYTSICDQTPRNYFSSLPATFAANSLENIEDLTCMTPIGNNTFGCSNLDVDSVDRFELGVYGDILRSSATMNDLETPIHMPRGDIFVTRDTVSLPTQKCDSLYQQQPIVNMIDPSEILMTPYTLDARFKEFDVDATPLCAHSTKIPCENTLSVRLRDSMENIQDVQSTIKSVGMDVFLGLSPNNHAVDTDRVDNSNYFNNGLCTINELTDEQTALAPTGGAHLFADLDEINISALENDGAGDAVDSRLFGRAHTFMSDGVDTNDSQVSEASNKEEAEILSLVQPLLTEAKKDPLSRHGSHTSDAIFDVFSISQILKEAECTTLSRQSSAVNRLSVLTPIEGLQLPLSVNNNSSKPSSPQNNADPASNVFIDVQKDFLTSPVSSERKFICDVCSWPFARKHNMRTHRLTHFKDSPYSRPFECEVCSKKFTRKHDLKRHLKIH</sequence>
<dbReference type="OrthoDB" id="8922241at2759"/>
<keyword evidence="6" id="KW-0539">Nucleus</keyword>
<evidence type="ECO:0000256" key="4">
    <source>
        <dbReference type="ARBA" id="ARBA00022771"/>
    </source>
</evidence>
<reference evidence="10" key="1">
    <citation type="submission" date="2017-01" db="EMBL/GenBank/DDBJ databases">
        <authorList>
            <person name="Wang Y."/>
            <person name="White M."/>
            <person name="Kvist S."/>
            <person name="Moncalvo J.-M."/>
        </authorList>
    </citation>
    <scope>NUCLEOTIDE SEQUENCE [LARGE SCALE GENOMIC DNA]</scope>
    <source>
        <strain evidence="10">COL-18-3</strain>
    </source>
</reference>
<dbReference type="InterPro" id="IPR036236">
    <property type="entry name" value="Znf_C2H2_sf"/>
</dbReference>
<evidence type="ECO:0000259" key="8">
    <source>
        <dbReference type="PROSITE" id="PS50157"/>
    </source>
</evidence>
<dbReference type="GO" id="GO:0000978">
    <property type="term" value="F:RNA polymerase II cis-regulatory region sequence-specific DNA binding"/>
    <property type="evidence" value="ECO:0007669"/>
    <property type="project" value="TreeGrafter"/>
</dbReference>
<dbReference type="PROSITE" id="PS00028">
    <property type="entry name" value="ZINC_FINGER_C2H2_1"/>
    <property type="match status" value="2"/>
</dbReference>
<evidence type="ECO:0000313" key="10">
    <source>
        <dbReference type="Proteomes" id="UP000188320"/>
    </source>
</evidence>
<dbReference type="Proteomes" id="UP000188320">
    <property type="component" value="Unassembled WGS sequence"/>
</dbReference>
<dbReference type="EMBL" id="LSSK01001325">
    <property type="protein sequence ID" value="OMH80024.1"/>
    <property type="molecule type" value="Genomic_DNA"/>
</dbReference>
<evidence type="ECO:0000256" key="5">
    <source>
        <dbReference type="ARBA" id="ARBA00022833"/>
    </source>
</evidence>
<dbReference type="InterPro" id="IPR050527">
    <property type="entry name" value="Snail/Krueppel_Znf"/>
</dbReference>
<proteinExistence type="predicted"/>
<name>A0A1R1PGB9_ZANCU</name>
<dbReference type="Gene3D" id="3.30.160.60">
    <property type="entry name" value="Classic Zinc Finger"/>
    <property type="match status" value="2"/>
</dbReference>
<evidence type="ECO:0000256" key="7">
    <source>
        <dbReference type="PROSITE-ProRule" id="PRU00042"/>
    </source>
</evidence>
<evidence type="ECO:0000256" key="1">
    <source>
        <dbReference type="ARBA" id="ARBA00004123"/>
    </source>
</evidence>
<dbReference type="AlphaFoldDB" id="A0A1R1PGB9"/>
<comment type="subcellular location">
    <subcellularLocation>
        <location evidence="1">Nucleus</location>
    </subcellularLocation>
</comment>
<keyword evidence="4 7" id="KW-0863">Zinc-finger</keyword>
<dbReference type="PANTHER" id="PTHR24388">
    <property type="entry name" value="ZINC FINGER PROTEIN"/>
    <property type="match status" value="1"/>
</dbReference>
<evidence type="ECO:0000256" key="3">
    <source>
        <dbReference type="ARBA" id="ARBA00022737"/>
    </source>
</evidence>
<dbReference type="PANTHER" id="PTHR24388:SF54">
    <property type="entry name" value="PROTEIN ESCARGOT"/>
    <property type="match status" value="1"/>
</dbReference>
<keyword evidence="3" id="KW-0677">Repeat</keyword>
<dbReference type="FunFam" id="3.30.160.60:FF:000086">
    <property type="entry name" value="transcription factor E4F1 isoform X1"/>
    <property type="match status" value="1"/>
</dbReference>
<keyword evidence="5" id="KW-0862">Zinc</keyword>
<evidence type="ECO:0000256" key="6">
    <source>
        <dbReference type="ARBA" id="ARBA00023242"/>
    </source>
</evidence>
<accession>A0A1R1PGB9</accession>